<name>A0A815RPB0_9BILA</name>
<dbReference type="PANTHER" id="PTHR22878">
    <property type="entry name" value="DYNEIN HEAVY CHAIN 6, AXONEMAL-LIKE-RELATED"/>
    <property type="match status" value="1"/>
</dbReference>
<evidence type="ECO:0000313" key="4">
    <source>
        <dbReference type="Proteomes" id="UP000663829"/>
    </source>
</evidence>
<dbReference type="EMBL" id="CAJOBC010086581">
    <property type="protein sequence ID" value="CAF4345803.1"/>
    <property type="molecule type" value="Genomic_DNA"/>
</dbReference>
<feature type="domain" description="Dynein heavy chain C-terminal" evidence="1">
    <location>
        <begin position="27"/>
        <end position="312"/>
    </location>
</feature>
<dbReference type="FunFam" id="1.20.1270.280:FF:000005">
    <property type="entry name" value="Dynein axonemal heavy chain 10"/>
    <property type="match status" value="1"/>
</dbReference>
<dbReference type="Gene3D" id="1.20.1270.280">
    <property type="match status" value="1"/>
</dbReference>
<dbReference type="EMBL" id="CAJNOQ010021102">
    <property type="protein sequence ID" value="CAF1480669.1"/>
    <property type="molecule type" value="Genomic_DNA"/>
</dbReference>
<dbReference type="PANTHER" id="PTHR22878:SF63">
    <property type="entry name" value="DYNEIN AXONEMAL HEAVY CHAIN 10"/>
    <property type="match status" value="1"/>
</dbReference>
<protein>
    <recommendedName>
        <fullName evidence="1">Dynein heavy chain C-terminal domain-containing protein</fullName>
    </recommendedName>
</protein>
<organism evidence="2 4">
    <name type="scientific">Didymodactylos carnosus</name>
    <dbReference type="NCBI Taxonomy" id="1234261"/>
    <lineage>
        <taxon>Eukaryota</taxon>
        <taxon>Metazoa</taxon>
        <taxon>Spiralia</taxon>
        <taxon>Gnathifera</taxon>
        <taxon>Rotifera</taxon>
        <taxon>Eurotatoria</taxon>
        <taxon>Bdelloidea</taxon>
        <taxon>Philodinida</taxon>
        <taxon>Philodinidae</taxon>
        <taxon>Didymodactylos</taxon>
    </lineage>
</organism>
<evidence type="ECO:0000313" key="3">
    <source>
        <dbReference type="EMBL" id="CAF4345803.1"/>
    </source>
</evidence>
<evidence type="ECO:0000313" key="2">
    <source>
        <dbReference type="EMBL" id="CAF1480669.1"/>
    </source>
</evidence>
<dbReference type="FunFam" id="3.10.490.20:FF:000006">
    <property type="entry name" value="Dynein axonemal heavy chain 10"/>
    <property type="match status" value="1"/>
</dbReference>
<dbReference type="GO" id="GO:0045505">
    <property type="term" value="F:dynein intermediate chain binding"/>
    <property type="evidence" value="ECO:0007669"/>
    <property type="project" value="InterPro"/>
</dbReference>
<dbReference type="AlphaFoldDB" id="A0A815RPB0"/>
<dbReference type="Proteomes" id="UP000681722">
    <property type="component" value="Unassembled WGS sequence"/>
</dbReference>
<dbReference type="GO" id="GO:0051959">
    <property type="term" value="F:dynein light intermediate chain binding"/>
    <property type="evidence" value="ECO:0007669"/>
    <property type="project" value="InterPro"/>
</dbReference>
<accession>A0A815RPB0</accession>
<comment type="caution">
    <text evidence="2">The sequence shown here is derived from an EMBL/GenBank/DDBJ whole genome shotgun (WGS) entry which is preliminary data.</text>
</comment>
<dbReference type="InterPro" id="IPR041228">
    <property type="entry name" value="Dynein_C"/>
</dbReference>
<reference evidence="2" key="1">
    <citation type="submission" date="2021-02" db="EMBL/GenBank/DDBJ databases">
        <authorList>
            <person name="Nowell W R."/>
        </authorList>
    </citation>
    <scope>NUCLEOTIDE SEQUENCE</scope>
</reference>
<proteinExistence type="predicted"/>
<dbReference type="OrthoDB" id="10251809at2759"/>
<feature type="non-terminal residue" evidence="2">
    <location>
        <position position="315"/>
    </location>
</feature>
<gene>
    <name evidence="2" type="ORF">GPM918_LOCUS35826</name>
    <name evidence="3" type="ORF">SRO942_LOCUS36551</name>
</gene>
<dbReference type="InterPro" id="IPR026983">
    <property type="entry name" value="DHC"/>
</dbReference>
<dbReference type="InterPro" id="IPR043160">
    <property type="entry name" value="Dynein_C_barrel"/>
</dbReference>
<dbReference type="Proteomes" id="UP000663829">
    <property type="component" value="Unassembled WGS sequence"/>
</dbReference>
<dbReference type="GO" id="GO:0007018">
    <property type="term" value="P:microtubule-based movement"/>
    <property type="evidence" value="ECO:0007669"/>
    <property type="project" value="InterPro"/>
</dbReference>
<sequence length="315" mass="35878">YIESLQLTNTPEVFGLHPNAEIGYYTKSARDIWVQLIELQPQSGEATGGMSRDEYIDSTAADILKRVPPQYDTDKVWKTFGGESISPTFVVLLQELARFNNLTSIITRSLTTLRRALKDEVGMSNEMDDLARALYNGQLPPMWKKINICNKKKSCHLDGSFSEKKSIVQRLGEPNVMWLSGLHIPESYLTALVQVTCRKNGWPLDKSTLYTQVTESERCCFITGLYLEGASWDVRKCCLLRQRPKELIQELPVMKVIPIESHKLKLQNTLRCPVYVTSDRRNTMGVDLVFESDLSTTEHSSYWVLQGFCLILNTD</sequence>
<dbReference type="GO" id="GO:0030286">
    <property type="term" value="C:dynein complex"/>
    <property type="evidence" value="ECO:0007669"/>
    <property type="project" value="InterPro"/>
</dbReference>
<keyword evidence="4" id="KW-1185">Reference proteome</keyword>
<dbReference type="Gene3D" id="3.10.490.20">
    <property type="match status" value="1"/>
</dbReference>
<dbReference type="Pfam" id="PF18199">
    <property type="entry name" value="Dynein_C"/>
    <property type="match status" value="1"/>
</dbReference>
<evidence type="ECO:0000259" key="1">
    <source>
        <dbReference type="Pfam" id="PF18199"/>
    </source>
</evidence>